<reference evidence="2" key="1">
    <citation type="submission" date="2019-02" db="EMBL/GenBank/DDBJ databases">
        <title>Complete genome sequence of Rhodoferax sp. Gr-4.</title>
        <authorList>
            <person name="Jin L."/>
        </authorList>
    </citation>
    <scope>NUCLEOTIDE SEQUENCE [LARGE SCALE GENOMIC DNA]</scope>
    <source>
        <strain evidence="2">Gr-4</strain>
    </source>
</reference>
<keyword evidence="2" id="KW-1185">Reference proteome</keyword>
<protein>
    <recommendedName>
        <fullName evidence="3">MarR family transcriptional regulator</fullName>
    </recommendedName>
</protein>
<dbReference type="RefSeq" id="WP_142812664.1">
    <property type="nucleotide sequence ID" value="NZ_CP036282.1"/>
</dbReference>
<evidence type="ECO:0000313" key="2">
    <source>
        <dbReference type="Proteomes" id="UP000317365"/>
    </source>
</evidence>
<sequence>MKTCTDNKIQAIGHAQRLKNIAALQETKQKLILEALHATGEVGMYLETLVPLFRQSIFAVSDAELASILRSLKKRALVHLSLDESRHCFVRLTAKGARSLVTPLNHSQGTPTLH</sequence>
<evidence type="ECO:0008006" key="3">
    <source>
        <dbReference type="Google" id="ProtNLM"/>
    </source>
</evidence>
<gene>
    <name evidence="1" type="ORF">EXZ61_15745</name>
</gene>
<dbReference type="AlphaFoldDB" id="A0A515ES95"/>
<reference evidence="2" key="2">
    <citation type="journal article" date="2020" name="Int. J. Syst. Evol. Microbiol.">
        <title>Genomic insights into a novel species Rhodoferax aquaticus sp. nov., isolated from freshwater.</title>
        <authorList>
            <person name="Li T."/>
            <person name="Zhuo Y."/>
            <person name="Jin C.Z."/>
            <person name="Wu X."/>
            <person name="Ko S.R."/>
            <person name="Jin F.J."/>
            <person name="Ahn C.Y."/>
            <person name="Oh H.M."/>
            <person name="Lee H.G."/>
            <person name="Jin L."/>
        </authorList>
    </citation>
    <scope>NUCLEOTIDE SEQUENCE [LARGE SCALE GENOMIC DNA]</scope>
    <source>
        <strain evidence="2">Gr-4</strain>
    </source>
</reference>
<dbReference type="Proteomes" id="UP000317365">
    <property type="component" value="Chromosome"/>
</dbReference>
<dbReference type="KEGG" id="rhg:EXZ61_15745"/>
<dbReference type="EMBL" id="CP036282">
    <property type="protein sequence ID" value="QDL55508.1"/>
    <property type="molecule type" value="Genomic_DNA"/>
</dbReference>
<accession>A0A515ES95</accession>
<evidence type="ECO:0000313" key="1">
    <source>
        <dbReference type="EMBL" id="QDL55508.1"/>
    </source>
</evidence>
<proteinExistence type="predicted"/>
<organism evidence="1 2">
    <name type="scientific">Rhodoferax aquaticus</name>
    <dbReference type="NCBI Taxonomy" id="2527691"/>
    <lineage>
        <taxon>Bacteria</taxon>
        <taxon>Pseudomonadati</taxon>
        <taxon>Pseudomonadota</taxon>
        <taxon>Betaproteobacteria</taxon>
        <taxon>Burkholderiales</taxon>
        <taxon>Comamonadaceae</taxon>
        <taxon>Rhodoferax</taxon>
    </lineage>
</organism>
<name>A0A515ES95_9BURK</name>